<dbReference type="Proteomes" id="UP000734271">
    <property type="component" value="Unassembled WGS sequence"/>
</dbReference>
<dbReference type="PANTHER" id="PTHR47505:SF1">
    <property type="entry name" value="DNA UTILIZATION PROTEIN YHGH"/>
    <property type="match status" value="1"/>
</dbReference>
<proteinExistence type="inferred from homology"/>
<sequence>MKWSLFLLIDYLFLDKNTCAFCQSEYIYKYDLCRDCYDRLDYVDNKFLIGDYECYSIYFYDEFFKKLIGLYKFERRTEFSRIFAKIIYDYGIKKNLFDVDYILPSPSSKGTLINRGFDHIRMITDDFIDKIKPSYLDDFKKIRDTRAQHDLGKEDRSKNLIGAFRLDKDLTGKSVLIIDDLVTTGNTSLEMIKVLEEANVKEVKILALASERRVL</sequence>
<dbReference type="CDD" id="cd06223">
    <property type="entry name" value="PRTases_typeI"/>
    <property type="match status" value="1"/>
</dbReference>
<reference evidence="3 4" key="1">
    <citation type="submission" date="2021-08" db="EMBL/GenBank/DDBJ databases">
        <title>FDA dAtabase for Regulatory Grade micrObial Sequences (FDA-ARGOS): Supporting development and validation of Infectious Disease Dx tests.</title>
        <authorList>
            <person name="Sproer C."/>
            <person name="Gronow S."/>
            <person name="Severitt S."/>
            <person name="Schroder I."/>
            <person name="Tallon L."/>
            <person name="Sadzewicz L."/>
            <person name="Zhao X."/>
            <person name="Boylan J."/>
            <person name="Ott S."/>
            <person name="Bowen H."/>
            <person name="Vavikolanu K."/>
            <person name="Hazen T."/>
            <person name="Aluvathingal J."/>
            <person name="Nadendla S."/>
            <person name="Lowell S."/>
            <person name="Myers T."/>
            <person name="Yan Y."/>
            <person name="Sichtig H."/>
        </authorList>
    </citation>
    <scope>NUCLEOTIDE SEQUENCE [LARGE SCALE GENOMIC DNA]</scope>
    <source>
        <strain evidence="3 4">FDAARGOS_1460</strain>
    </source>
</reference>
<gene>
    <name evidence="3" type="ORF">K8P03_08155</name>
</gene>
<keyword evidence="4" id="KW-1185">Reference proteome</keyword>
<dbReference type="InterPro" id="IPR051910">
    <property type="entry name" value="ComF/GntX_DNA_util-trans"/>
</dbReference>
<evidence type="ECO:0000313" key="3">
    <source>
        <dbReference type="EMBL" id="MBZ2387253.1"/>
    </source>
</evidence>
<feature type="domain" description="Phosphoribosyltransferase" evidence="2">
    <location>
        <begin position="157"/>
        <end position="210"/>
    </location>
</feature>
<dbReference type="InterPro" id="IPR029057">
    <property type="entry name" value="PRTase-like"/>
</dbReference>
<name>A0ABS7T0G9_9FIRM</name>
<comment type="caution">
    <text evidence="3">The sequence shown here is derived from an EMBL/GenBank/DDBJ whole genome shotgun (WGS) entry which is preliminary data.</text>
</comment>
<dbReference type="SUPFAM" id="SSF53271">
    <property type="entry name" value="PRTase-like"/>
    <property type="match status" value="1"/>
</dbReference>
<accession>A0ABS7T0G9</accession>
<comment type="similarity">
    <text evidence="1">Belongs to the ComF/GntX family.</text>
</comment>
<dbReference type="InterPro" id="IPR000836">
    <property type="entry name" value="PRTase_dom"/>
</dbReference>
<evidence type="ECO:0000259" key="2">
    <source>
        <dbReference type="Pfam" id="PF00156"/>
    </source>
</evidence>
<organism evidence="3 4">
    <name type="scientific">Anaerococcus murdochii</name>
    <dbReference type="NCBI Taxonomy" id="411577"/>
    <lineage>
        <taxon>Bacteria</taxon>
        <taxon>Bacillati</taxon>
        <taxon>Bacillota</taxon>
        <taxon>Tissierellia</taxon>
        <taxon>Tissierellales</taxon>
        <taxon>Peptoniphilaceae</taxon>
        <taxon>Anaerococcus</taxon>
    </lineage>
</organism>
<protein>
    <submittedName>
        <fullName evidence="3">ComF family protein</fullName>
    </submittedName>
</protein>
<dbReference type="RefSeq" id="WP_223420199.1">
    <property type="nucleotide sequence ID" value="NZ_JAIPME010000002.1"/>
</dbReference>
<dbReference type="PANTHER" id="PTHR47505">
    <property type="entry name" value="DNA UTILIZATION PROTEIN YHGH"/>
    <property type="match status" value="1"/>
</dbReference>
<evidence type="ECO:0000256" key="1">
    <source>
        <dbReference type="ARBA" id="ARBA00008007"/>
    </source>
</evidence>
<dbReference type="EMBL" id="JAIPME010000002">
    <property type="protein sequence ID" value="MBZ2387253.1"/>
    <property type="molecule type" value="Genomic_DNA"/>
</dbReference>
<dbReference type="Pfam" id="PF00156">
    <property type="entry name" value="Pribosyltran"/>
    <property type="match status" value="1"/>
</dbReference>
<dbReference type="Gene3D" id="3.40.50.2020">
    <property type="match status" value="1"/>
</dbReference>
<evidence type="ECO:0000313" key="4">
    <source>
        <dbReference type="Proteomes" id="UP000734271"/>
    </source>
</evidence>